<gene>
    <name evidence="2" type="ORF">THAOC_02246</name>
</gene>
<feature type="compositionally biased region" description="Gly residues" evidence="1">
    <location>
        <begin position="171"/>
        <end position="182"/>
    </location>
</feature>
<feature type="region of interest" description="Disordered" evidence="1">
    <location>
        <begin position="169"/>
        <end position="237"/>
    </location>
</feature>
<comment type="caution">
    <text evidence="2">The sequence shown here is derived from an EMBL/GenBank/DDBJ whole genome shotgun (WGS) entry which is preliminary data.</text>
</comment>
<dbReference type="EMBL" id="AGNL01002594">
    <property type="protein sequence ID" value="EJK76011.1"/>
    <property type="molecule type" value="Genomic_DNA"/>
</dbReference>
<organism evidence="2 3">
    <name type="scientific">Thalassiosira oceanica</name>
    <name type="common">Marine diatom</name>
    <dbReference type="NCBI Taxonomy" id="159749"/>
    <lineage>
        <taxon>Eukaryota</taxon>
        <taxon>Sar</taxon>
        <taxon>Stramenopiles</taxon>
        <taxon>Ochrophyta</taxon>
        <taxon>Bacillariophyta</taxon>
        <taxon>Coscinodiscophyceae</taxon>
        <taxon>Thalassiosirophycidae</taxon>
        <taxon>Thalassiosirales</taxon>
        <taxon>Thalassiosiraceae</taxon>
        <taxon>Thalassiosira</taxon>
    </lineage>
</organism>
<reference evidence="2 3" key="1">
    <citation type="journal article" date="2012" name="Genome Biol.">
        <title>Genome and low-iron response of an oceanic diatom adapted to chronic iron limitation.</title>
        <authorList>
            <person name="Lommer M."/>
            <person name="Specht M."/>
            <person name="Roy A.S."/>
            <person name="Kraemer L."/>
            <person name="Andreson R."/>
            <person name="Gutowska M.A."/>
            <person name="Wolf J."/>
            <person name="Bergner S.V."/>
            <person name="Schilhabel M.B."/>
            <person name="Klostermeier U.C."/>
            <person name="Beiko R.G."/>
            <person name="Rosenstiel P."/>
            <person name="Hippler M."/>
            <person name="Laroche J."/>
        </authorList>
    </citation>
    <scope>NUCLEOTIDE SEQUENCE [LARGE SCALE GENOMIC DNA]</scope>
    <source>
        <strain evidence="2 3">CCMP1005</strain>
    </source>
</reference>
<accession>K0TM97</accession>
<proteinExistence type="predicted"/>
<protein>
    <submittedName>
        <fullName evidence="2">Uncharacterized protein</fullName>
    </submittedName>
</protein>
<evidence type="ECO:0000313" key="2">
    <source>
        <dbReference type="EMBL" id="EJK76011.1"/>
    </source>
</evidence>
<evidence type="ECO:0000313" key="3">
    <source>
        <dbReference type="Proteomes" id="UP000266841"/>
    </source>
</evidence>
<evidence type="ECO:0000256" key="1">
    <source>
        <dbReference type="SAM" id="MobiDB-lite"/>
    </source>
</evidence>
<dbReference type="Proteomes" id="UP000266841">
    <property type="component" value="Unassembled WGS sequence"/>
</dbReference>
<sequence length="328" mass="35992">MQQAITYHDCPLLRLGENDFTELVVATQTTDIQKTSMQALFSRKSSSGNLPFSDLCQTLIHQIDVSKQSTKFLLKQFLIESHRNGSRTMAASRAHESLKAENTHLVSLLDYACVPSSSALTRIIENMKKQKVHSQQLQYEQTIGDLQNKLRAKEQTIAENNRMIMQFRQLHGGGGPGRGGPIAGARGAMAVPPHAHNVPASSASSLSSRSAEPPLPRPDGEAGRGEQAKAADDERGQAFVHAERDRGARGEVAGVEQSQLSAVFVIVDRERIAELFDPTHSRPLGVEWVSFLRTFVEPGRSAPEQTSQDPEWQLWTGGSHVIAEHSVC</sequence>
<feature type="compositionally biased region" description="Low complexity" evidence="1">
    <location>
        <begin position="199"/>
        <end position="212"/>
    </location>
</feature>
<feature type="compositionally biased region" description="Basic and acidic residues" evidence="1">
    <location>
        <begin position="218"/>
        <end position="237"/>
    </location>
</feature>
<keyword evidence="3" id="KW-1185">Reference proteome</keyword>
<name>K0TM97_THAOC</name>
<dbReference type="AlphaFoldDB" id="K0TM97"/>